<proteinExistence type="inferred from homology"/>
<keyword evidence="7" id="KW-1185">Reference proteome</keyword>
<dbReference type="Pfam" id="PF00201">
    <property type="entry name" value="UDPGT"/>
    <property type="match status" value="4"/>
</dbReference>
<comment type="similarity">
    <text evidence="1">Belongs to the UDP-glycosyltransferase family.</text>
</comment>
<keyword evidence="4" id="KW-1133">Transmembrane helix</keyword>
<accession>A0ABR3NBZ8</accession>
<dbReference type="SUPFAM" id="SSF53756">
    <property type="entry name" value="UDP-Glycosyltransferase/glycogen phosphorylase"/>
    <property type="match status" value="4"/>
</dbReference>
<evidence type="ECO:0000256" key="2">
    <source>
        <dbReference type="ARBA" id="ARBA00022676"/>
    </source>
</evidence>
<dbReference type="InterPro" id="IPR050271">
    <property type="entry name" value="UDP-glycosyltransferase"/>
</dbReference>
<evidence type="ECO:0000256" key="3">
    <source>
        <dbReference type="ARBA" id="ARBA00022679"/>
    </source>
</evidence>
<feature type="transmembrane region" description="Helical" evidence="4">
    <location>
        <begin position="1172"/>
        <end position="1195"/>
    </location>
</feature>
<keyword evidence="4" id="KW-0812">Transmembrane</keyword>
<dbReference type="Proteomes" id="UP001558613">
    <property type="component" value="Unassembled WGS sequence"/>
</dbReference>
<keyword evidence="3" id="KW-0808">Transferase</keyword>
<name>A0ABR3NBZ8_9TELE</name>
<evidence type="ECO:0000256" key="5">
    <source>
        <dbReference type="SAM" id="SignalP"/>
    </source>
</evidence>
<dbReference type="CDD" id="cd03784">
    <property type="entry name" value="GT1_Gtf-like"/>
    <property type="match status" value="1"/>
</dbReference>
<protein>
    <recommendedName>
        <fullName evidence="8">UDP-glycosyltransferases domain-containing protein</fullName>
    </recommendedName>
</protein>
<dbReference type="PANTHER" id="PTHR48043:SF162">
    <property type="entry name" value="UDP GLUCURONOSYLTRANSFERASE 2 FAMILY, POLYPEPTIDE A1 PRECURSOR-RELATED"/>
    <property type="match status" value="1"/>
</dbReference>
<gene>
    <name evidence="6" type="ORF">QQF64_027097</name>
</gene>
<dbReference type="EMBL" id="JAYMGO010000005">
    <property type="protein sequence ID" value="KAL1274283.1"/>
    <property type="molecule type" value="Genomic_DNA"/>
</dbReference>
<dbReference type="InterPro" id="IPR002213">
    <property type="entry name" value="UDP_glucos_trans"/>
</dbReference>
<dbReference type="PANTHER" id="PTHR48043">
    <property type="entry name" value="EG:EG0003.4 PROTEIN-RELATED"/>
    <property type="match status" value="1"/>
</dbReference>
<evidence type="ECO:0000256" key="1">
    <source>
        <dbReference type="ARBA" id="ARBA00009995"/>
    </source>
</evidence>
<dbReference type="InterPro" id="IPR035595">
    <property type="entry name" value="UDP_glycos_trans_CS"/>
</dbReference>
<evidence type="ECO:0008006" key="8">
    <source>
        <dbReference type="Google" id="ProtNLM"/>
    </source>
</evidence>
<feature type="chain" id="PRO_5045124030" description="UDP-glycosyltransferases domain-containing protein" evidence="5">
    <location>
        <begin position="25"/>
        <end position="1214"/>
    </location>
</feature>
<dbReference type="Gene3D" id="3.40.50.2000">
    <property type="entry name" value="Glycogen Phosphorylase B"/>
    <property type="match status" value="5"/>
</dbReference>
<keyword evidence="5" id="KW-0732">Signal</keyword>
<reference evidence="6 7" key="1">
    <citation type="submission" date="2023-09" db="EMBL/GenBank/DDBJ databases">
        <authorList>
            <person name="Wang M."/>
        </authorList>
    </citation>
    <scope>NUCLEOTIDE SEQUENCE [LARGE SCALE GENOMIC DNA]</scope>
    <source>
        <strain evidence="6">GT-2023</strain>
        <tissue evidence="6">Liver</tissue>
    </source>
</reference>
<keyword evidence="4" id="KW-0472">Membrane</keyword>
<evidence type="ECO:0000313" key="6">
    <source>
        <dbReference type="EMBL" id="KAL1274283.1"/>
    </source>
</evidence>
<evidence type="ECO:0000256" key="4">
    <source>
        <dbReference type="SAM" id="Phobius"/>
    </source>
</evidence>
<feature type="signal peptide" evidence="5">
    <location>
        <begin position="1"/>
        <end position="24"/>
    </location>
</feature>
<sequence>MSPVGYAGLFLIVLINLNLQCVSGGKVLVWPSEFSHWLNVKVILDALIAKGHNITVVTHTATPSVNTTPSIGYNVEILQVPHTKQDILENMERMLKYWTHDLPNDNIIKASMKIKEMIDIVSEQNQATCNELFARKDLLEKWRKEKFDILLVDPLFMCGELLAQKLNLPLILSLRFTFGNTVERLCGQLPAPPSYVPAAGSENTDEMNFLQRLKNFLFYGTQDVLFYLVIKSKWDHLYTQVMGSSSSSSTYLFRPYRVLFTAVMSPRGNTSLFLLLLLNLNLLCVSGGKVLVWPSEFSHWLNVKVILDALIAKGHNITVVTHTATPSVNTTPSVGYNVEILQVPHTKQDILENMERMLKYWTHDLPNDNIIKASMKIKEMIDIGTEQNQAVCNELFARKDLLEKWRKEKFDVFLADPLFLCGELLAQKLNLPLILSLRFTFGNTVERLCGQLPAPPSYVPAVVSENTDEMNFVQRIKNFLFYGTQDVLFYLVAKSNALSFTHGGNVLVLPGEYSHWYNMRNIVDELLSRNHSVTVLVNSASPTVNFTEQARFQYLVFDVPLNAREVHSVSEQLVNVWMQYPRPNRVQIGLQIMDLLGKVREMHLTMCGCMLRNETLIGSLKALKFDVLLYDPMIICSDLLAQILDLPIVLSLRFSLGFSMERMCGQMPSPPSYVPVPPTEMTDRMCFVERVKNVIFSLSFTHGGNVLVLPGEYSHWYNMRNIVDELLNRNHSVTVMLSTASPTINFTEQARFQYLVFDVPLKAHEVHGLSEQLLNIWMQYPRPNMVQIGLQIMDLLGKVREMHRIMCDCMLRNETLIGHLTALKFDVLLYDPMIICSDLLAEILDLPVVLSLRFSLGFSMERMCGQMPSPPSYVPVPPTEMTDRMCFMERVKNMIVYVVYSFGFRMASKSLDSYYSEVLGKPTTMCETMGKADIWLIRTYWDFEYPRPFLPNFKFVGGLHCKPAKPLPKELEEFVQSSGDHGIVVFSLGSMINNLTLERANTIASALGQIPQKVIWRYSGKTPETLAPNTKLYDWIPQNDLLGHPKTKVFITHGGTNGLYEAIYHGVPMVGLPLFADQPDNLMHMKTKGAAVVLDINAMESKDLVDALKTVINNPSYKESIMRLSRIHHDQPMKPLDQAVFWIEFVMRHKGAKHLRVQAHDLSWYQYHCLDVVAFLLSIVALITFLFIKTCRFLFRKCFRKTRPDGKAQKSKKE</sequence>
<keyword evidence="2" id="KW-0328">Glycosyltransferase</keyword>
<comment type="caution">
    <text evidence="6">The sequence shown here is derived from an EMBL/GenBank/DDBJ whole genome shotgun (WGS) entry which is preliminary data.</text>
</comment>
<evidence type="ECO:0000313" key="7">
    <source>
        <dbReference type="Proteomes" id="UP001558613"/>
    </source>
</evidence>
<dbReference type="PROSITE" id="PS00375">
    <property type="entry name" value="UDPGT"/>
    <property type="match status" value="1"/>
</dbReference>
<organism evidence="6 7">
    <name type="scientific">Cirrhinus molitorella</name>
    <name type="common">mud carp</name>
    <dbReference type="NCBI Taxonomy" id="172907"/>
    <lineage>
        <taxon>Eukaryota</taxon>
        <taxon>Metazoa</taxon>
        <taxon>Chordata</taxon>
        <taxon>Craniata</taxon>
        <taxon>Vertebrata</taxon>
        <taxon>Euteleostomi</taxon>
        <taxon>Actinopterygii</taxon>
        <taxon>Neopterygii</taxon>
        <taxon>Teleostei</taxon>
        <taxon>Ostariophysi</taxon>
        <taxon>Cypriniformes</taxon>
        <taxon>Cyprinidae</taxon>
        <taxon>Labeoninae</taxon>
        <taxon>Labeonini</taxon>
        <taxon>Cirrhinus</taxon>
    </lineage>
</organism>